<feature type="compositionally biased region" description="Basic and acidic residues" evidence="2">
    <location>
        <begin position="97"/>
        <end position="113"/>
    </location>
</feature>
<feature type="compositionally biased region" description="Basic residues" evidence="2">
    <location>
        <begin position="87"/>
        <end position="96"/>
    </location>
</feature>
<keyword evidence="1" id="KW-0479">Metal-binding</keyword>
<evidence type="ECO:0000313" key="4">
    <source>
        <dbReference type="EMBL" id="CAI2368601.1"/>
    </source>
</evidence>
<evidence type="ECO:0000256" key="2">
    <source>
        <dbReference type="SAM" id="MobiDB-lite"/>
    </source>
</evidence>
<proteinExistence type="predicted"/>
<evidence type="ECO:0000313" key="5">
    <source>
        <dbReference type="Proteomes" id="UP001295684"/>
    </source>
</evidence>
<evidence type="ECO:0000259" key="3">
    <source>
        <dbReference type="PROSITE" id="PS50157"/>
    </source>
</evidence>
<feature type="region of interest" description="Disordered" evidence="2">
    <location>
        <begin position="167"/>
        <end position="196"/>
    </location>
</feature>
<evidence type="ECO:0000256" key="1">
    <source>
        <dbReference type="PROSITE-ProRule" id="PRU00042"/>
    </source>
</evidence>
<feature type="compositionally biased region" description="Polar residues" evidence="2">
    <location>
        <begin position="1"/>
        <end position="10"/>
    </location>
</feature>
<feature type="domain" description="C2H2-type" evidence="3">
    <location>
        <begin position="47"/>
        <end position="75"/>
    </location>
</feature>
<dbReference type="EMBL" id="CAMPGE010009737">
    <property type="protein sequence ID" value="CAI2368601.1"/>
    <property type="molecule type" value="Genomic_DNA"/>
</dbReference>
<dbReference type="PROSITE" id="PS50157">
    <property type="entry name" value="ZINC_FINGER_C2H2_2"/>
    <property type="match status" value="1"/>
</dbReference>
<comment type="caution">
    <text evidence="4">The sequence shown here is derived from an EMBL/GenBank/DDBJ whole genome shotgun (WGS) entry which is preliminary data.</text>
</comment>
<name>A0AAD1UFX3_EUPCR</name>
<organism evidence="4 5">
    <name type="scientific">Euplotes crassus</name>
    <dbReference type="NCBI Taxonomy" id="5936"/>
    <lineage>
        <taxon>Eukaryota</taxon>
        <taxon>Sar</taxon>
        <taxon>Alveolata</taxon>
        <taxon>Ciliophora</taxon>
        <taxon>Intramacronucleata</taxon>
        <taxon>Spirotrichea</taxon>
        <taxon>Hypotrichia</taxon>
        <taxon>Euplotida</taxon>
        <taxon>Euplotidae</taxon>
        <taxon>Moneuplotes</taxon>
    </lineage>
</organism>
<dbReference type="GO" id="GO:0008270">
    <property type="term" value="F:zinc ion binding"/>
    <property type="evidence" value="ECO:0007669"/>
    <property type="project" value="UniProtKB-KW"/>
</dbReference>
<feature type="compositionally biased region" description="Basic and acidic residues" evidence="2">
    <location>
        <begin position="11"/>
        <end position="20"/>
    </location>
</feature>
<dbReference type="PROSITE" id="PS00028">
    <property type="entry name" value="ZINC_FINGER_C2H2_1"/>
    <property type="match status" value="1"/>
</dbReference>
<feature type="compositionally biased region" description="Polar residues" evidence="2">
    <location>
        <begin position="22"/>
        <end position="31"/>
    </location>
</feature>
<keyword evidence="1" id="KW-0863">Zinc-finger</keyword>
<dbReference type="InterPro" id="IPR013087">
    <property type="entry name" value="Znf_C2H2_type"/>
</dbReference>
<gene>
    <name evidence="4" type="ORF">ECRASSUSDP1_LOCUS9897</name>
</gene>
<feature type="region of interest" description="Disordered" evidence="2">
    <location>
        <begin position="1"/>
        <end position="51"/>
    </location>
</feature>
<keyword evidence="5" id="KW-1185">Reference proteome</keyword>
<dbReference type="AlphaFoldDB" id="A0AAD1UFX3"/>
<accession>A0AAD1UFX3</accession>
<feature type="compositionally biased region" description="Basic and acidic residues" evidence="2">
    <location>
        <begin position="40"/>
        <end position="51"/>
    </location>
</feature>
<feature type="region of interest" description="Disordered" evidence="2">
    <location>
        <begin position="67"/>
        <end position="120"/>
    </location>
</feature>
<dbReference type="Proteomes" id="UP001295684">
    <property type="component" value="Unassembled WGS sequence"/>
</dbReference>
<sequence length="376" mass="42901">MNSTNLGSNDQDQRLSRDEAASVSNSANDTGNKSKRRSKKDNDGRNFKCDKCDKTYLSYPALYTHTKLKHSDGNDGKPVLPVFSGRGRGRPRKNTQKRIDPTTEEYFKSDGRDGGPTNPIDGFEEVLADFKYTQYTTFKEFPLYKYLEKFAKDAEFVKDLSEGIHNKKSSEVEKNGSSKNGHAEGADNPEEMKGSENLDSLFVDPENTTYLSRDISNLPEEERSKLSSDEVFSIYLYEISKKVNSDYYKTMMTFIIAYRECLNKYGWEKKSENDEVLNQNGASEDIENTTMITPASDIILAKARELREKAKGREFSVINNAEHAPEICNEFVTVFLQERGKDIQLTKNETIDLTRNICHWLFTECYTCSKVSMIKS</sequence>
<keyword evidence="1" id="KW-0862">Zinc</keyword>
<reference evidence="4" key="1">
    <citation type="submission" date="2023-07" db="EMBL/GenBank/DDBJ databases">
        <authorList>
            <consortium name="AG Swart"/>
            <person name="Singh M."/>
            <person name="Singh A."/>
            <person name="Seah K."/>
            <person name="Emmerich C."/>
        </authorList>
    </citation>
    <scope>NUCLEOTIDE SEQUENCE</scope>
    <source>
        <strain evidence="4">DP1</strain>
    </source>
</reference>
<protein>
    <recommendedName>
        <fullName evidence="3">C2H2-type domain-containing protein</fullName>
    </recommendedName>
</protein>